<gene>
    <name evidence="2" type="ORF">ACFFGY_16540</name>
</gene>
<feature type="region of interest" description="Disordered" evidence="1">
    <location>
        <begin position="48"/>
        <end position="97"/>
    </location>
</feature>
<dbReference type="EMBL" id="JBHLUN010000011">
    <property type="protein sequence ID" value="MFC0409861.1"/>
    <property type="molecule type" value="Genomic_DNA"/>
</dbReference>
<organism evidence="2 3">
    <name type="scientific">Roseomonas elaeocarpi</name>
    <dbReference type="NCBI Taxonomy" id="907779"/>
    <lineage>
        <taxon>Bacteria</taxon>
        <taxon>Pseudomonadati</taxon>
        <taxon>Pseudomonadota</taxon>
        <taxon>Alphaproteobacteria</taxon>
        <taxon>Acetobacterales</taxon>
        <taxon>Roseomonadaceae</taxon>
        <taxon>Roseomonas</taxon>
    </lineage>
</organism>
<comment type="caution">
    <text evidence="2">The sequence shown here is derived from an EMBL/GenBank/DDBJ whole genome shotgun (WGS) entry which is preliminary data.</text>
</comment>
<evidence type="ECO:0000313" key="2">
    <source>
        <dbReference type="EMBL" id="MFC0409861.1"/>
    </source>
</evidence>
<name>A0ABV6JZW5_9PROT</name>
<evidence type="ECO:0000313" key="3">
    <source>
        <dbReference type="Proteomes" id="UP001589865"/>
    </source>
</evidence>
<protein>
    <submittedName>
        <fullName evidence="2">Uncharacterized protein</fullName>
    </submittedName>
</protein>
<reference evidence="2 3" key="1">
    <citation type="submission" date="2024-09" db="EMBL/GenBank/DDBJ databases">
        <authorList>
            <person name="Sun Q."/>
            <person name="Mori K."/>
        </authorList>
    </citation>
    <scope>NUCLEOTIDE SEQUENCE [LARGE SCALE GENOMIC DNA]</scope>
    <source>
        <strain evidence="2 3">TBRC 5777</strain>
    </source>
</reference>
<dbReference type="RefSeq" id="WP_377045612.1">
    <property type="nucleotide sequence ID" value="NZ_JBHLUN010000011.1"/>
</dbReference>
<keyword evidence="3" id="KW-1185">Reference proteome</keyword>
<sequence>MRVTPASSRARYPFANRRALSEDSRLSATILRMIALNSLSAFSQDVARTGSTTGVTPVRSRSIEAVGRSESPGRSLEAIPEQPSKPLPRGSLLDLKV</sequence>
<accession>A0ABV6JZW5</accession>
<dbReference type="Proteomes" id="UP001589865">
    <property type="component" value="Unassembled WGS sequence"/>
</dbReference>
<proteinExistence type="predicted"/>
<evidence type="ECO:0000256" key="1">
    <source>
        <dbReference type="SAM" id="MobiDB-lite"/>
    </source>
</evidence>